<evidence type="ECO:0000256" key="1">
    <source>
        <dbReference type="HAMAP-Rule" id="MF_02088"/>
    </source>
</evidence>
<dbReference type="PANTHER" id="PTHR34300:SF2">
    <property type="entry name" value="QUEUOSINE PRECURSOR TRANSPORTER-RELATED"/>
    <property type="match status" value="1"/>
</dbReference>
<feature type="transmembrane region" description="Helical" evidence="1">
    <location>
        <begin position="185"/>
        <end position="211"/>
    </location>
</feature>
<dbReference type="HAMAP" id="MF_02088">
    <property type="entry name" value="Q_prec_transport"/>
    <property type="match status" value="1"/>
</dbReference>
<keyword evidence="1" id="KW-1133">Transmembrane helix</keyword>
<keyword evidence="1" id="KW-1003">Cell membrane</keyword>
<dbReference type="RefSeq" id="WP_180286831.1">
    <property type="nucleotide sequence ID" value="NZ_JABFDB010000053.1"/>
</dbReference>
<dbReference type="PANTHER" id="PTHR34300">
    <property type="entry name" value="QUEUOSINE PRECURSOR TRANSPORTER-RELATED"/>
    <property type="match status" value="1"/>
</dbReference>
<sequence length="261" mass="28234">MSLSPDALVALLNALPPEAVLVLEAVLCFSAILGMARWFGAAGLYAYIVVAILGANIQVLKAVQFSLYGHPVALGTILFASTYLATDILAEHYGRAAAQRGVMIGFAAFLLWTAVTVLTLGYAPLTPAQAGEDMAWALPMQEHLTALFTPVPALFAAGMISYLISQTHDVWAFHRIRALTGTRHLWLRNNASTIVSSLIDNIVFSVLAWVVFAADPIGWEPLVFTYILGTYWLRLAVALADTPFMYLARYAVKDAPATAYA</sequence>
<dbReference type="Pfam" id="PF02592">
    <property type="entry name" value="Vut_1"/>
    <property type="match status" value="1"/>
</dbReference>
<evidence type="ECO:0000313" key="3">
    <source>
        <dbReference type="Proteomes" id="UP000584642"/>
    </source>
</evidence>
<feature type="transmembrane region" description="Helical" evidence="1">
    <location>
        <begin position="72"/>
        <end position="90"/>
    </location>
</feature>
<protein>
    <recommendedName>
        <fullName evidence="1">Probable queuosine precursor transporter</fullName>
        <shortName evidence="1">Q precursor transporter</shortName>
    </recommendedName>
</protein>
<comment type="similarity">
    <text evidence="1">Belongs to the vitamin uptake transporter (VUT/ECF) (TC 2.A.88) family. Q precursor transporter subfamily.</text>
</comment>
<feature type="transmembrane region" description="Helical" evidence="1">
    <location>
        <begin position="102"/>
        <end position="123"/>
    </location>
</feature>
<gene>
    <name evidence="2" type="ORF">HND93_35595</name>
</gene>
<comment type="subcellular location">
    <subcellularLocation>
        <location evidence="1">Cell inner membrane</location>
        <topology evidence="1">Multi-pass membrane protein</topology>
    </subcellularLocation>
</comment>
<dbReference type="InterPro" id="IPR003744">
    <property type="entry name" value="YhhQ"/>
</dbReference>
<keyword evidence="1" id="KW-0472">Membrane</keyword>
<feature type="transmembrane region" description="Helical" evidence="1">
    <location>
        <begin position="20"/>
        <end position="39"/>
    </location>
</feature>
<keyword evidence="1" id="KW-0813">Transport</keyword>
<dbReference type="Proteomes" id="UP000584642">
    <property type="component" value="Unassembled WGS sequence"/>
</dbReference>
<feature type="transmembrane region" description="Helical" evidence="1">
    <location>
        <begin position="143"/>
        <end position="164"/>
    </location>
</feature>
<comment type="function">
    <text evidence="1">Involved in the import of queuosine (Q) precursors, required for Q precursor salvage.</text>
</comment>
<feature type="transmembrane region" description="Helical" evidence="1">
    <location>
        <begin position="223"/>
        <end position="240"/>
    </location>
</feature>
<keyword evidence="1" id="KW-0812">Transmembrane</keyword>
<evidence type="ECO:0000313" key="2">
    <source>
        <dbReference type="EMBL" id="NYZ25057.1"/>
    </source>
</evidence>
<feature type="transmembrane region" description="Helical" evidence="1">
    <location>
        <begin position="44"/>
        <end position="60"/>
    </location>
</feature>
<organism evidence="2 3">
    <name type="scientific">Azospirillum oleiclasticum</name>
    <dbReference type="NCBI Taxonomy" id="2735135"/>
    <lineage>
        <taxon>Bacteria</taxon>
        <taxon>Pseudomonadati</taxon>
        <taxon>Pseudomonadota</taxon>
        <taxon>Alphaproteobacteria</taxon>
        <taxon>Rhodospirillales</taxon>
        <taxon>Azospirillaceae</taxon>
        <taxon>Azospirillum</taxon>
    </lineage>
</organism>
<keyword evidence="3" id="KW-1185">Reference proteome</keyword>
<reference evidence="2 3" key="1">
    <citation type="submission" date="2020-05" db="EMBL/GenBank/DDBJ databases">
        <title>Azospirillum oleiclasticum sp. nov, a nitrogen-fixing and heavy crude oil-emulsifying bacterium isolated from the crude oil of Yumen Oilfield.</title>
        <authorList>
            <person name="Wu D."/>
            <person name="Cai M."/>
            <person name="Zhang X."/>
        </authorList>
    </citation>
    <scope>NUCLEOTIDE SEQUENCE [LARGE SCALE GENOMIC DNA]</scope>
    <source>
        <strain evidence="2 3">ROY-1-1-2</strain>
    </source>
</reference>
<dbReference type="EMBL" id="JABFDB010000053">
    <property type="protein sequence ID" value="NYZ25057.1"/>
    <property type="molecule type" value="Genomic_DNA"/>
</dbReference>
<comment type="caution">
    <text evidence="2">The sequence shown here is derived from an EMBL/GenBank/DDBJ whole genome shotgun (WGS) entry which is preliminary data.</text>
</comment>
<proteinExistence type="inferred from homology"/>
<dbReference type="NCBIfam" id="TIGR00697">
    <property type="entry name" value="queuosine precursor transporter"/>
    <property type="match status" value="1"/>
</dbReference>
<name>A0ABX2TMY7_9PROT</name>
<keyword evidence="1" id="KW-0997">Cell inner membrane</keyword>
<accession>A0ABX2TMY7</accession>